<dbReference type="Pfam" id="PF00753">
    <property type="entry name" value="Lactamase_B"/>
    <property type="match status" value="1"/>
</dbReference>
<dbReference type="InterPro" id="IPR050662">
    <property type="entry name" value="Sec-metab_biosynth-thioest"/>
</dbReference>
<organism evidence="2 3">
    <name type="scientific">Arthrobacter oryzae</name>
    <dbReference type="NCBI Taxonomy" id="409290"/>
    <lineage>
        <taxon>Bacteria</taxon>
        <taxon>Bacillati</taxon>
        <taxon>Actinomycetota</taxon>
        <taxon>Actinomycetes</taxon>
        <taxon>Micrococcales</taxon>
        <taxon>Micrococcaceae</taxon>
        <taxon>Arthrobacter</taxon>
    </lineage>
</organism>
<dbReference type="EMBL" id="RBED01000103">
    <property type="protein sequence ID" value="RNL53939.1"/>
    <property type="molecule type" value="Genomic_DNA"/>
</dbReference>
<dbReference type="SMART" id="SM00849">
    <property type="entry name" value="Lactamase_B"/>
    <property type="match status" value="1"/>
</dbReference>
<accession>A0A3N0BW49</accession>
<dbReference type="CDD" id="cd16278">
    <property type="entry name" value="metallo-hydrolase-like_MBL-fold"/>
    <property type="match status" value="1"/>
</dbReference>
<dbReference type="AlphaFoldDB" id="A0A3N0BW49"/>
<dbReference type="PANTHER" id="PTHR23131:SF0">
    <property type="entry name" value="ENDORIBONUCLEASE LACTB2"/>
    <property type="match status" value="1"/>
</dbReference>
<proteinExistence type="predicted"/>
<protein>
    <submittedName>
        <fullName evidence="2">MBL fold metallo-hydrolase</fullName>
    </submittedName>
</protein>
<dbReference type="InterPro" id="IPR001279">
    <property type="entry name" value="Metallo-B-lactamas"/>
</dbReference>
<dbReference type="Gene3D" id="3.60.15.10">
    <property type="entry name" value="Ribonuclease Z/Hydroxyacylglutathione hydrolase-like"/>
    <property type="match status" value="1"/>
</dbReference>
<keyword evidence="3" id="KW-1185">Reference proteome</keyword>
<comment type="caution">
    <text evidence="2">The sequence shown here is derived from an EMBL/GenBank/DDBJ whole genome shotgun (WGS) entry which is preliminary data.</text>
</comment>
<dbReference type="GO" id="GO:0016787">
    <property type="term" value="F:hydrolase activity"/>
    <property type="evidence" value="ECO:0007669"/>
    <property type="project" value="UniProtKB-KW"/>
</dbReference>
<sequence>MQPWPPSRATAAGATRTARALRDPAPDARLTAGLVGLPVRCEDGRVIPDQSSAIVRSTELTRFRLAPNPGPMSLHGTNSYVISAPGATGTVVVDPGPLDESHLQELARAGTVELILITHRHADHTAAAARFSELTGAPVRAMDPAHCRGGSPLVDGEVIHSGGVEIRVVSTPGHTSDSVSFHLPHDGSSGSVLTGDTILGIGTTVLDYPDGTLGDYLASLDRLERLGPATVLPAHGPVLPALDRIVRAYRDHRADRLAQVSTALAGLGPDAAVGDVADAVYAAVDPAVRPAAELSVAAQLHYLRSDRPVR</sequence>
<gene>
    <name evidence="2" type="ORF">D7003_11740</name>
</gene>
<dbReference type="OrthoDB" id="9788263at2"/>
<dbReference type="PANTHER" id="PTHR23131">
    <property type="entry name" value="ENDORIBONUCLEASE LACTB2"/>
    <property type="match status" value="1"/>
</dbReference>
<feature type="domain" description="Metallo-beta-lactamase" evidence="1">
    <location>
        <begin position="76"/>
        <end position="235"/>
    </location>
</feature>
<reference evidence="2 3" key="1">
    <citation type="submission" date="2018-10" db="EMBL/GenBank/DDBJ databases">
        <title>Genome sequencing of Arthrobacter oryzae TNB02.</title>
        <authorList>
            <person name="Cho Y.-J."/>
            <person name="Cho A."/>
            <person name="Kim O.-S."/>
        </authorList>
    </citation>
    <scope>NUCLEOTIDE SEQUENCE [LARGE SCALE GENOMIC DNA]</scope>
    <source>
        <strain evidence="2 3">TNB02</strain>
    </source>
</reference>
<evidence type="ECO:0000259" key="1">
    <source>
        <dbReference type="SMART" id="SM00849"/>
    </source>
</evidence>
<dbReference type="SUPFAM" id="SSF56281">
    <property type="entry name" value="Metallo-hydrolase/oxidoreductase"/>
    <property type="match status" value="1"/>
</dbReference>
<evidence type="ECO:0000313" key="3">
    <source>
        <dbReference type="Proteomes" id="UP000273807"/>
    </source>
</evidence>
<keyword evidence="2" id="KW-0378">Hydrolase</keyword>
<dbReference type="InterPro" id="IPR036866">
    <property type="entry name" value="RibonucZ/Hydroxyglut_hydro"/>
</dbReference>
<dbReference type="Gene3D" id="1.10.10.10">
    <property type="entry name" value="Winged helix-like DNA-binding domain superfamily/Winged helix DNA-binding domain"/>
    <property type="match status" value="1"/>
</dbReference>
<name>A0A3N0BW49_9MICC</name>
<evidence type="ECO:0000313" key="2">
    <source>
        <dbReference type="EMBL" id="RNL53939.1"/>
    </source>
</evidence>
<dbReference type="InterPro" id="IPR036388">
    <property type="entry name" value="WH-like_DNA-bd_sf"/>
</dbReference>
<dbReference type="Proteomes" id="UP000273807">
    <property type="component" value="Unassembled WGS sequence"/>
</dbReference>